<gene>
    <name evidence="1" type="ORF">HDK90DRAFT_473710</name>
</gene>
<evidence type="ECO:0008006" key="3">
    <source>
        <dbReference type="Google" id="ProtNLM"/>
    </source>
</evidence>
<accession>A0ABR1Z546</accession>
<dbReference type="EMBL" id="JBBWRZ010000001">
    <property type="protein sequence ID" value="KAK8247176.1"/>
    <property type="molecule type" value="Genomic_DNA"/>
</dbReference>
<organism evidence="1 2">
    <name type="scientific">Phyllosticta capitalensis</name>
    <dbReference type="NCBI Taxonomy" id="121624"/>
    <lineage>
        <taxon>Eukaryota</taxon>
        <taxon>Fungi</taxon>
        <taxon>Dikarya</taxon>
        <taxon>Ascomycota</taxon>
        <taxon>Pezizomycotina</taxon>
        <taxon>Dothideomycetes</taxon>
        <taxon>Dothideomycetes incertae sedis</taxon>
        <taxon>Botryosphaeriales</taxon>
        <taxon>Phyllostictaceae</taxon>
        <taxon>Phyllosticta</taxon>
    </lineage>
</organism>
<comment type="caution">
    <text evidence="1">The sequence shown here is derived from an EMBL/GenBank/DDBJ whole genome shotgun (WGS) entry which is preliminary data.</text>
</comment>
<reference evidence="1 2" key="1">
    <citation type="submission" date="2024-04" db="EMBL/GenBank/DDBJ databases">
        <title>Phyllosticta paracitricarpa is synonymous to the EU quarantine fungus P. citricarpa based on phylogenomic analyses.</title>
        <authorList>
            <consortium name="Lawrence Berkeley National Laboratory"/>
            <person name="Van Ingen-Buijs V.A."/>
            <person name="Van Westerhoven A.C."/>
            <person name="Haridas S."/>
            <person name="Skiadas P."/>
            <person name="Martin F."/>
            <person name="Groenewald J.Z."/>
            <person name="Crous P.W."/>
            <person name="Seidl M.F."/>
        </authorList>
    </citation>
    <scope>NUCLEOTIDE SEQUENCE [LARGE SCALE GENOMIC DNA]</scope>
    <source>
        <strain evidence="1 2">CBS 123374</strain>
    </source>
</reference>
<evidence type="ECO:0000313" key="2">
    <source>
        <dbReference type="Proteomes" id="UP001492380"/>
    </source>
</evidence>
<name>A0ABR1Z546_9PEZI</name>
<proteinExistence type="predicted"/>
<keyword evidence="2" id="KW-1185">Reference proteome</keyword>
<protein>
    <recommendedName>
        <fullName evidence="3">Secreted protein</fullName>
    </recommendedName>
</protein>
<evidence type="ECO:0000313" key="1">
    <source>
        <dbReference type="EMBL" id="KAK8247176.1"/>
    </source>
</evidence>
<sequence length="160" mass="17459">MRHYFSNCQLIATVLSSSLCCVVQLLACSLASHVRQALLIRLVPKVMAKIPGTQDFEIRRLVRCLIALNALFLSFESCSISASSLSSPRILAALSPARLHDCEFSLFVSRFSAFHCPYCCATTCSAASKHGPSRPEPCSPQLVLGSTHPSMATKKFMLHV</sequence>
<dbReference type="Proteomes" id="UP001492380">
    <property type="component" value="Unassembled WGS sequence"/>
</dbReference>